<reference evidence="1" key="1">
    <citation type="submission" date="2018-05" db="EMBL/GenBank/DDBJ databases">
        <authorList>
            <person name="Lanie J.A."/>
            <person name="Ng W.-L."/>
            <person name="Kazmierczak K.M."/>
            <person name="Andrzejewski T.M."/>
            <person name="Davidsen T.M."/>
            <person name="Wayne K.J."/>
            <person name="Tettelin H."/>
            <person name="Glass J.I."/>
            <person name="Rusch D."/>
            <person name="Podicherti R."/>
            <person name="Tsui H.-C.T."/>
            <person name="Winkler M.E."/>
        </authorList>
    </citation>
    <scope>NUCLEOTIDE SEQUENCE</scope>
</reference>
<gene>
    <name evidence="1" type="ORF">METZ01_LOCUS224749</name>
</gene>
<dbReference type="AlphaFoldDB" id="A0A382GAQ5"/>
<evidence type="ECO:0000313" key="1">
    <source>
        <dbReference type="EMBL" id="SVB71895.1"/>
    </source>
</evidence>
<dbReference type="EMBL" id="UINC01054328">
    <property type="protein sequence ID" value="SVB71895.1"/>
    <property type="molecule type" value="Genomic_DNA"/>
</dbReference>
<accession>A0A382GAQ5</accession>
<organism evidence="1">
    <name type="scientific">marine metagenome</name>
    <dbReference type="NCBI Taxonomy" id="408172"/>
    <lineage>
        <taxon>unclassified sequences</taxon>
        <taxon>metagenomes</taxon>
        <taxon>ecological metagenomes</taxon>
    </lineage>
</organism>
<sequence length="61" mass="7003">MVNFMVRELSFGKMDIIMKGNLEMGHQMVRELKLYLMVIWLGNIRMVNPGTLKGTTKKATS</sequence>
<proteinExistence type="predicted"/>
<protein>
    <submittedName>
        <fullName evidence="1">Uncharacterized protein</fullName>
    </submittedName>
</protein>
<name>A0A382GAQ5_9ZZZZ</name>